<feature type="region of interest" description="Disordered" evidence="1">
    <location>
        <begin position="493"/>
        <end position="638"/>
    </location>
</feature>
<protein>
    <submittedName>
        <fullName evidence="2">SGT1-domain-containing protein</fullName>
    </submittedName>
</protein>
<feature type="region of interest" description="Disordered" evidence="1">
    <location>
        <begin position="452"/>
        <end position="478"/>
    </location>
</feature>
<dbReference type="InterPro" id="IPR010770">
    <property type="entry name" value="Ecd"/>
</dbReference>
<evidence type="ECO:0000256" key="1">
    <source>
        <dbReference type="SAM" id="MobiDB-lite"/>
    </source>
</evidence>
<feature type="compositionally biased region" description="Basic and acidic residues" evidence="1">
    <location>
        <begin position="452"/>
        <end position="466"/>
    </location>
</feature>
<dbReference type="AlphaFoldDB" id="A0A5C3NIF7"/>
<dbReference type="GO" id="GO:0005634">
    <property type="term" value="C:nucleus"/>
    <property type="evidence" value="ECO:0007669"/>
    <property type="project" value="TreeGrafter"/>
</dbReference>
<dbReference type="STRING" id="5364.A0A5C3NIF7"/>
<feature type="region of interest" description="Disordered" evidence="1">
    <location>
        <begin position="408"/>
        <end position="438"/>
    </location>
</feature>
<feature type="compositionally biased region" description="Acidic residues" evidence="1">
    <location>
        <begin position="508"/>
        <end position="540"/>
    </location>
</feature>
<name>A0A5C3NIF7_9AGAM</name>
<feature type="compositionally biased region" description="Basic and acidic residues" evidence="1">
    <location>
        <begin position="756"/>
        <end position="770"/>
    </location>
</feature>
<dbReference type="EMBL" id="ML213503">
    <property type="protein sequence ID" value="TFK57504.1"/>
    <property type="molecule type" value="Genomic_DNA"/>
</dbReference>
<feature type="compositionally biased region" description="Acidic residues" evidence="1">
    <location>
        <begin position="170"/>
        <end position="181"/>
    </location>
</feature>
<keyword evidence="3" id="KW-1185">Reference proteome</keyword>
<dbReference type="OrthoDB" id="27237at2759"/>
<organism evidence="2 3">
    <name type="scientific">Heliocybe sulcata</name>
    <dbReference type="NCBI Taxonomy" id="5364"/>
    <lineage>
        <taxon>Eukaryota</taxon>
        <taxon>Fungi</taxon>
        <taxon>Dikarya</taxon>
        <taxon>Basidiomycota</taxon>
        <taxon>Agaricomycotina</taxon>
        <taxon>Agaricomycetes</taxon>
        <taxon>Gloeophyllales</taxon>
        <taxon>Gloeophyllaceae</taxon>
        <taxon>Heliocybe</taxon>
    </lineage>
</organism>
<feature type="compositionally biased region" description="Acidic residues" evidence="1">
    <location>
        <begin position="613"/>
        <end position="631"/>
    </location>
</feature>
<dbReference type="Pfam" id="PF07093">
    <property type="entry name" value="SGT1"/>
    <property type="match status" value="1"/>
</dbReference>
<dbReference type="PANTHER" id="PTHR13060:SF0">
    <property type="entry name" value="PROTEIN ECDYSONELESS HOMOLOG"/>
    <property type="match status" value="1"/>
</dbReference>
<sequence>MVTTADIFNRPPAISEDTLQYVLYPSDTSDKASVTSLATVLQDYVDTLLPDFLWHRDPFELKVVTDPESGGWLLEGRMRVGDSVDDEWCVVWLLREISKKWDVVISVFDSDGEFLLIEAAEALPSWVTPTNAENRVWIYASHLHLIPLSHVSPPSSKRHRRDYPRVRDEDHEEPDAEEEEWLNPSDAVSLVRDPAVNTTTSKEVEDTVWKRISGYPIAARQHVHTTNAWLPLDIAKALSTSPALVQKPIETFYTRDAIQLRAAQRMSRFPPSPSVLRPLRMTRTAYAQLVGQKFHPPKVFGRWEEREGMREWRWRDVGMKIACGFEMLYQESKGKAEGTRSVEMLNASAQARKEALRRNPEYVKYIQSLVSAGYFKGEQEGSWLWNELESKAANAFVDARREDDASRESFASMVSSAISQAPESTTQSGPGEEDSDGWLDVDAKDLEDILEKAEKGREDVMDVDRGEEGEEEAEAARQAKRLEELAMKVGEFVEGEGDLGGARFADEASSDEGGDEGEDEDEELSDERFEDSDEESDEGSEGARAARQAAMDALVPGIDPSEYGRMPATYHSNSQRVAKSVGEADVPASVPSGELRRPMRAPLLPRDRYEGASDSDDESPSEAEDEEDEEDRPQLVGEVEIDMEQEEEEFIEFSRRALGISDEQWAGILRERKERGAFVPASARGGEERKAASAGVGAGLGAPMPAKEARAGQKPASQAATGKPGANPDLDSFEAVMQAMDAELAAMKAQSAPGAKGKETLGKGKAKATEEADMDIEEAMDAELRAALEGEDEEGEEGEASVDYNLIKNFLESFKSQAGAAGPVGNLAGRLQQGWAMPRDER</sequence>
<accession>A0A5C3NIF7</accession>
<dbReference type="Proteomes" id="UP000305948">
    <property type="component" value="Unassembled WGS sequence"/>
</dbReference>
<gene>
    <name evidence="2" type="ORF">OE88DRAFT_1671549</name>
</gene>
<feature type="region of interest" description="Disordered" evidence="1">
    <location>
        <begin position="748"/>
        <end position="774"/>
    </location>
</feature>
<feature type="region of interest" description="Disordered" evidence="1">
    <location>
        <begin position="680"/>
        <end position="730"/>
    </location>
</feature>
<feature type="region of interest" description="Disordered" evidence="1">
    <location>
        <begin position="153"/>
        <end position="182"/>
    </location>
</feature>
<dbReference type="PANTHER" id="PTHR13060">
    <property type="entry name" value="SGT1 PROTEIN HSGT1 SUPPRESSOR OF GCR2"/>
    <property type="match status" value="1"/>
</dbReference>
<evidence type="ECO:0000313" key="3">
    <source>
        <dbReference type="Proteomes" id="UP000305948"/>
    </source>
</evidence>
<evidence type="ECO:0000313" key="2">
    <source>
        <dbReference type="EMBL" id="TFK57504.1"/>
    </source>
</evidence>
<reference evidence="2 3" key="1">
    <citation type="journal article" date="2019" name="Nat. Ecol. Evol.">
        <title>Megaphylogeny resolves global patterns of mushroom evolution.</title>
        <authorList>
            <person name="Varga T."/>
            <person name="Krizsan K."/>
            <person name="Foldi C."/>
            <person name="Dima B."/>
            <person name="Sanchez-Garcia M."/>
            <person name="Sanchez-Ramirez S."/>
            <person name="Szollosi G.J."/>
            <person name="Szarkandi J.G."/>
            <person name="Papp V."/>
            <person name="Albert L."/>
            <person name="Andreopoulos W."/>
            <person name="Angelini C."/>
            <person name="Antonin V."/>
            <person name="Barry K.W."/>
            <person name="Bougher N.L."/>
            <person name="Buchanan P."/>
            <person name="Buyck B."/>
            <person name="Bense V."/>
            <person name="Catcheside P."/>
            <person name="Chovatia M."/>
            <person name="Cooper J."/>
            <person name="Damon W."/>
            <person name="Desjardin D."/>
            <person name="Finy P."/>
            <person name="Geml J."/>
            <person name="Haridas S."/>
            <person name="Hughes K."/>
            <person name="Justo A."/>
            <person name="Karasinski D."/>
            <person name="Kautmanova I."/>
            <person name="Kiss B."/>
            <person name="Kocsube S."/>
            <person name="Kotiranta H."/>
            <person name="LaButti K.M."/>
            <person name="Lechner B.E."/>
            <person name="Liimatainen K."/>
            <person name="Lipzen A."/>
            <person name="Lukacs Z."/>
            <person name="Mihaltcheva S."/>
            <person name="Morgado L.N."/>
            <person name="Niskanen T."/>
            <person name="Noordeloos M.E."/>
            <person name="Ohm R.A."/>
            <person name="Ortiz-Santana B."/>
            <person name="Ovrebo C."/>
            <person name="Racz N."/>
            <person name="Riley R."/>
            <person name="Savchenko A."/>
            <person name="Shiryaev A."/>
            <person name="Soop K."/>
            <person name="Spirin V."/>
            <person name="Szebenyi C."/>
            <person name="Tomsovsky M."/>
            <person name="Tulloss R.E."/>
            <person name="Uehling J."/>
            <person name="Grigoriev I.V."/>
            <person name="Vagvolgyi C."/>
            <person name="Papp T."/>
            <person name="Martin F.M."/>
            <person name="Miettinen O."/>
            <person name="Hibbett D.S."/>
            <person name="Nagy L.G."/>
        </authorList>
    </citation>
    <scope>NUCLEOTIDE SEQUENCE [LARGE SCALE GENOMIC DNA]</scope>
    <source>
        <strain evidence="2 3">OMC1185</strain>
    </source>
</reference>
<proteinExistence type="predicted"/>
<feature type="compositionally biased region" description="Low complexity" evidence="1">
    <location>
        <begin position="542"/>
        <end position="553"/>
    </location>
</feature>
<feature type="compositionally biased region" description="Polar residues" evidence="1">
    <location>
        <begin position="412"/>
        <end position="429"/>
    </location>
</feature>